<dbReference type="Proteomes" id="UP000802392">
    <property type="component" value="Unassembled WGS sequence"/>
</dbReference>
<gene>
    <name evidence="1" type="ORF">FHR86_003805</name>
</gene>
<evidence type="ECO:0000313" key="1">
    <source>
        <dbReference type="EMBL" id="NIJ03446.1"/>
    </source>
</evidence>
<organism evidence="1 2">
    <name type="scientific">Paenarthrobacter ilicis</name>
    <dbReference type="NCBI Taxonomy" id="43665"/>
    <lineage>
        <taxon>Bacteria</taxon>
        <taxon>Bacillati</taxon>
        <taxon>Actinomycetota</taxon>
        <taxon>Actinomycetes</taxon>
        <taxon>Micrococcales</taxon>
        <taxon>Micrococcaceae</taxon>
        <taxon>Paenarthrobacter</taxon>
    </lineage>
</organism>
<accession>A0ABX0TP32</accession>
<proteinExistence type="predicted"/>
<comment type="caution">
    <text evidence="1">The sequence shown here is derived from an EMBL/GenBank/DDBJ whole genome shotgun (WGS) entry which is preliminary data.</text>
</comment>
<sequence>MAEERGAVVAAHSFETLKKVIEDRSVAAHFHEAVHEWSVVAVEEHPDSQGECVCGQQNLLYMYTIYNSKKQEPLTYIGSQCVHHFKRQDLDMQVSVFSQLLALKKAIEEGTRITLTSEYFSKALLAWLADEGAFNNERNGYNGDDDYSFFLKMFNKRKKENITDLQNKKIWAMMNFQVKPFIQNHPALG</sequence>
<dbReference type="RefSeq" id="WP_208381698.1">
    <property type="nucleotide sequence ID" value="NZ_JAAOZD010000013.1"/>
</dbReference>
<name>A0ABX0TP32_9MICC</name>
<evidence type="ECO:0000313" key="2">
    <source>
        <dbReference type="Proteomes" id="UP000802392"/>
    </source>
</evidence>
<protein>
    <submittedName>
        <fullName evidence="1">Uncharacterized protein</fullName>
    </submittedName>
</protein>
<keyword evidence="2" id="KW-1185">Reference proteome</keyword>
<dbReference type="EMBL" id="JAAOZD010000013">
    <property type="protein sequence ID" value="NIJ03446.1"/>
    <property type="molecule type" value="Genomic_DNA"/>
</dbReference>
<reference evidence="1 2" key="1">
    <citation type="submission" date="2020-03" db="EMBL/GenBank/DDBJ databases">
        <title>Genomic Encyclopedia of Type Strains, Phase III (KMG-III): the genomes of soil and plant-associated and newly described type strains.</title>
        <authorList>
            <person name="Whitman W."/>
        </authorList>
    </citation>
    <scope>NUCLEOTIDE SEQUENCE [LARGE SCALE GENOMIC DNA]</scope>
    <source>
        <strain evidence="1 2">CECT 4207</strain>
    </source>
</reference>